<keyword evidence="2" id="KW-1185">Reference proteome</keyword>
<dbReference type="RefSeq" id="WP_129885183.1">
    <property type="nucleotide sequence ID" value="NZ_CP035758.1"/>
</dbReference>
<organism evidence="1 2">
    <name type="scientific">Ktedonosporobacter rubrisoli</name>
    <dbReference type="NCBI Taxonomy" id="2509675"/>
    <lineage>
        <taxon>Bacteria</taxon>
        <taxon>Bacillati</taxon>
        <taxon>Chloroflexota</taxon>
        <taxon>Ktedonobacteria</taxon>
        <taxon>Ktedonobacterales</taxon>
        <taxon>Ktedonosporobacteraceae</taxon>
        <taxon>Ktedonosporobacter</taxon>
    </lineage>
</organism>
<dbReference type="InterPro" id="IPR024078">
    <property type="entry name" value="LmbE-like_dom_sf"/>
</dbReference>
<name>A0A4P6JHS8_KTERU</name>
<sequence length="65" mass="7209">MLIILILFISAFLLWLAGFLIVTDFSVPLRKFGSFQHILAVFPHADDEAISCGGVSTTQQARDAW</sequence>
<dbReference type="SUPFAM" id="SSF102588">
    <property type="entry name" value="LmbE-like"/>
    <property type="match status" value="1"/>
</dbReference>
<protein>
    <submittedName>
        <fullName evidence="1">Uncharacterized protein</fullName>
    </submittedName>
</protein>
<dbReference type="Proteomes" id="UP000290365">
    <property type="component" value="Chromosome"/>
</dbReference>
<dbReference type="KEGG" id="kbs:EPA93_00675"/>
<accession>A0A4P6JHS8</accession>
<dbReference type="EMBL" id="CP035758">
    <property type="protein sequence ID" value="QBD74584.1"/>
    <property type="molecule type" value="Genomic_DNA"/>
</dbReference>
<dbReference type="OrthoDB" id="9790023at2"/>
<gene>
    <name evidence="1" type="ORF">EPA93_00675</name>
</gene>
<dbReference type="AlphaFoldDB" id="A0A4P6JHS8"/>
<evidence type="ECO:0000313" key="2">
    <source>
        <dbReference type="Proteomes" id="UP000290365"/>
    </source>
</evidence>
<reference evidence="1 2" key="1">
    <citation type="submission" date="2019-01" db="EMBL/GenBank/DDBJ databases">
        <title>Ktedonosporobacter rubrisoli SCAWS-G2.</title>
        <authorList>
            <person name="Huang Y."/>
            <person name="Yan B."/>
        </authorList>
    </citation>
    <scope>NUCLEOTIDE SEQUENCE [LARGE SCALE GENOMIC DNA]</scope>
    <source>
        <strain evidence="1 2">SCAWS-G2</strain>
    </source>
</reference>
<dbReference type="Gene3D" id="3.40.50.10320">
    <property type="entry name" value="LmbE-like"/>
    <property type="match status" value="1"/>
</dbReference>
<evidence type="ECO:0000313" key="1">
    <source>
        <dbReference type="EMBL" id="QBD74584.1"/>
    </source>
</evidence>
<proteinExistence type="predicted"/>